<dbReference type="EMBL" id="AP022599">
    <property type="protein sequence ID" value="BBY78856.1"/>
    <property type="molecule type" value="Genomic_DNA"/>
</dbReference>
<sequence>MWPRQGEALSRTIEAEAAIADLYAEALRRWAPAARAAVLPSLTAAATELPPNPEGLGQAQSAWDEHAEQIILAGVAVLWAAAAYEAATGLGTVPAAAAAAVTPQVSTVVLGIVLASLLMPREEVLEAVAFVDADPALRVARDEYIAAKRAQVAATPQLVQAKLEKTLADMTMTVEHTTTLDDGAEPQITVEVVPETRPEVLRNEAELVLEPTSEQMAEIVRQQGYQAAGVMNHAVLAAAKQSEDADELEAVWLATLDGKTRPTHWAAWGQRVPLGTAFTVGGEQLRYPGDPAGSAKETSNCRCRLGILARDEPLPDEFDLHTERLDGRDSVAIHREGRTQAEEIERRRAQGNVRARDTADGAGRFASTAPAGMEQESSDMTKPSDLAAKRAANAEKSAQVSEGILPTTTQVSEEMAAAEFKAEETFRTFTDAVFAVLGTPTSDRRMLAADMDLKFRNFPLPLQWCERSKGGHDDSVTIGVVEDGRVVDGMVLGSGYLLNNEHADKAFDLMTHGVANPSVDLGGELEVVETYEDGTAVTDQNFDAQRPVYTTVTRGEVLATTIVAIPAFGETRITLNAEREPRDRALVASAAEKFQPRVYDPELFSDPQLAGPTPLSIDLESGRIYGHVAVFSEKHRSVGLGHISPPRSRSGYAHFHSSPPVYLSDGTRLPVGRLTVGIGHAPTTGVSNAAAQAHYDNAEACFALVRAGEDRHGIWVSGVAAPWATPEKIEMGLSAPLSGDWRPYNGDLELVAVLAVNTPGFLCRASTDGQGNPLAMVASMSPRSVDHVSAPQVTLADIKAVVAEALEESTRSRELKARRAAALERARAAVGDPPPPMTPTERVYALLAERVDDFADVSRMPAQLKAYWLKGPGAAKIGWGTKGSFNRCVAAINAEIVEDGRKPLPDRQIKGLCANLYREATGMNPGRH</sequence>
<name>A0A7I7UFB3_MYCPV</name>
<protein>
    <recommendedName>
        <fullName evidence="4">Capsid maturation protease and MuF-like fusion protein</fullName>
    </recommendedName>
</protein>
<reference evidence="2 3" key="1">
    <citation type="journal article" date="2019" name="Emerg. Microbes Infect.">
        <title>Comprehensive subspecies identification of 175 nontuberculous mycobacteria species based on 7547 genomic profiles.</title>
        <authorList>
            <person name="Matsumoto Y."/>
            <person name="Kinjo T."/>
            <person name="Motooka D."/>
            <person name="Nabeya D."/>
            <person name="Jung N."/>
            <person name="Uechi K."/>
            <person name="Horii T."/>
            <person name="Iida T."/>
            <person name="Fujita J."/>
            <person name="Nakamura S."/>
        </authorList>
    </citation>
    <scope>NUCLEOTIDE SEQUENCE [LARGE SCALE GENOMIC DNA]</scope>
    <source>
        <strain evidence="2 3">JCM 6370</strain>
    </source>
</reference>
<evidence type="ECO:0008006" key="4">
    <source>
        <dbReference type="Google" id="ProtNLM"/>
    </source>
</evidence>
<proteinExistence type="predicted"/>
<evidence type="ECO:0000313" key="2">
    <source>
        <dbReference type="EMBL" id="BBY78856.1"/>
    </source>
</evidence>
<dbReference type="AlphaFoldDB" id="A0A7I7UFB3"/>
<keyword evidence="3" id="KW-1185">Reference proteome</keyword>
<dbReference type="Proteomes" id="UP000467252">
    <property type="component" value="Chromosome"/>
</dbReference>
<feature type="compositionally biased region" description="Basic and acidic residues" evidence="1">
    <location>
        <begin position="341"/>
        <end position="359"/>
    </location>
</feature>
<evidence type="ECO:0000313" key="3">
    <source>
        <dbReference type="Proteomes" id="UP000467252"/>
    </source>
</evidence>
<feature type="region of interest" description="Disordered" evidence="1">
    <location>
        <begin position="341"/>
        <end position="384"/>
    </location>
</feature>
<accession>A0A7I7UFB3</accession>
<organism evidence="2 3">
    <name type="scientific">Mycolicibacterium pulveris</name>
    <name type="common">Mycobacterium pulveris</name>
    <dbReference type="NCBI Taxonomy" id="36813"/>
    <lineage>
        <taxon>Bacteria</taxon>
        <taxon>Bacillati</taxon>
        <taxon>Actinomycetota</taxon>
        <taxon>Actinomycetes</taxon>
        <taxon>Mycobacteriales</taxon>
        <taxon>Mycobacteriaceae</taxon>
        <taxon>Mycolicibacterium</taxon>
    </lineage>
</organism>
<gene>
    <name evidence="2" type="ORF">MPUL_00140</name>
</gene>
<dbReference type="RefSeq" id="WP_235674416.1">
    <property type="nucleotide sequence ID" value="NZ_AP022599.1"/>
</dbReference>
<evidence type="ECO:0000256" key="1">
    <source>
        <dbReference type="SAM" id="MobiDB-lite"/>
    </source>
</evidence>